<evidence type="ECO:0000313" key="2">
    <source>
        <dbReference type="EMBL" id="CAD8374116.1"/>
    </source>
</evidence>
<sequence>MVWVQASIVSSGGRDCGASLPRMAWPHGLAIAGLQHPHSRATSCGPVTETHYAPEPSVERGTCMQATHAGGDRAAAFAAPGGAGVGSLRTESCKRAASLRPVFLWSCKQSVLVATEGNEWRFLGKVRLLEAGLVGSVSRAVELFNRDVIRCPEGLCVVHSAKFRAYYLLFRRDKENEVAAVLKQIMEAPPQHMRFHRPAPPESVSVLPRDACALPADGAVARAPTSSGPTSPALGSLSTKAGACEQAPLAPPDTLKCQEVSPLSGSTHASASALSAPSSRASLSSAPTLAPPTACPSPSGRRLLPWGPHVAPPSPADLQAALAALAANGTSAPQAPLALPQRPPEGSVSAKAVEPDQLVGAEAAAPTVRARHLDEPASARAGARRPCLGTPGVLEHLSAAAMTARSAPDLSDPNRSRAPSRGPEALTLRPNPATTSADSDPRGEWAGASEQRHRQESLPAPWQGGTRKRSPERGQPCGEYSRILRVASPQRAGCIQDVAWATAQHFPAPKVPTLHHWVRRCRSPQCVHACAEPGTSRLCVEDVPAPLDTCTPLH</sequence>
<proteinExistence type="predicted"/>
<reference evidence="2" key="1">
    <citation type="submission" date="2021-01" db="EMBL/GenBank/DDBJ databases">
        <authorList>
            <person name="Corre E."/>
            <person name="Pelletier E."/>
            <person name="Niang G."/>
            <person name="Scheremetjew M."/>
            <person name="Finn R."/>
            <person name="Kale V."/>
            <person name="Holt S."/>
            <person name="Cochrane G."/>
            <person name="Meng A."/>
            <person name="Brown T."/>
            <person name="Cohen L."/>
        </authorList>
    </citation>
    <scope>NUCLEOTIDE SEQUENCE</scope>
    <source>
        <strain evidence="2">Pbaha01</strain>
    </source>
</reference>
<dbReference type="AlphaFoldDB" id="A0A7S0FRA9"/>
<feature type="region of interest" description="Disordered" evidence="1">
    <location>
        <begin position="253"/>
        <end position="300"/>
    </location>
</feature>
<accession>A0A7S0FRA9</accession>
<feature type="region of interest" description="Disordered" evidence="1">
    <location>
        <begin position="220"/>
        <end position="239"/>
    </location>
</feature>
<protein>
    <submittedName>
        <fullName evidence="2">Uncharacterized protein</fullName>
    </submittedName>
</protein>
<organism evidence="2">
    <name type="scientific">Pyrodinium bahamense</name>
    <dbReference type="NCBI Taxonomy" id="73915"/>
    <lineage>
        <taxon>Eukaryota</taxon>
        <taxon>Sar</taxon>
        <taxon>Alveolata</taxon>
        <taxon>Dinophyceae</taxon>
        <taxon>Gonyaulacales</taxon>
        <taxon>Pyrocystaceae</taxon>
        <taxon>Pyrodinium</taxon>
    </lineage>
</organism>
<feature type="region of interest" description="Disordered" evidence="1">
    <location>
        <begin position="333"/>
        <end position="386"/>
    </location>
</feature>
<evidence type="ECO:0000256" key="1">
    <source>
        <dbReference type="SAM" id="MobiDB-lite"/>
    </source>
</evidence>
<gene>
    <name evidence="2" type="ORF">PBAH0796_LOCUS21679</name>
</gene>
<name>A0A7S0FRA9_9DINO</name>
<feature type="region of interest" description="Disordered" evidence="1">
    <location>
        <begin position="401"/>
        <end position="476"/>
    </location>
</feature>
<feature type="compositionally biased region" description="Low complexity" evidence="1">
    <location>
        <begin position="263"/>
        <end position="288"/>
    </location>
</feature>
<dbReference type="EMBL" id="HBEG01035492">
    <property type="protein sequence ID" value="CAD8374116.1"/>
    <property type="molecule type" value="Transcribed_RNA"/>
</dbReference>